<dbReference type="GO" id="GO:0016746">
    <property type="term" value="F:acyltransferase activity"/>
    <property type="evidence" value="ECO:0007669"/>
    <property type="project" value="UniProtKB-KW"/>
</dbReference>
<evidence type="ECO:0000256" key="2">
    <source>
        <dbReference type="ARBA" id="ARBA00022679"/>
    </source>
</evidence>
<organism evidence="4 5">
    <name type="scientific">Companilactobacillus mishanensis</name>
    <dbReference type="NCBI Taxonomy" id="2486008"/>
    <lineage>
        <taxon>Bacteria</taxon>
        <taxon>Bacillati</taxon>
        <taxon>Bacillota</taxon>
        <taxon>Bacilli</taxon>
        <taxon>Lactobacillales</taxon>
        <taxon>Lactobacillaceae</taxon>
        <taxon>Companilactobacillus</taxon>
    </lineage>
</organism>
<dbReference type="AlphaFoldDB" id="A0A5P0ZL27"/>
<dbReference type="PANTHER" id="PTHR36449:SF1">
    <property type="entry name" value="ACETYLTRANSFERASE"/>
    <property type="match status" value="1"/>
</dbReference>
<protein>
    <submittedName>
        <fullName evidence="4">GNAT family N-acetyltransferase</fullName>
    </submittedName>
</protein>
<evidence type="ECO:0000256" key="1">
    <source>
        <dbReference type="ARBA" id="ARBA00022649"/>
    </source>
</evidence>
<dbReference type="Gene3D" id="3.40.630.30">
    <property type="match status" value="1"/>
</dbReference>
<proteinExistence type="predicted"/>
<evidence type="ECO:0000313" key="4">
    <source>
        <dbReference type="EMBL" id="MQS53377.1"/>
    </source>
</evidence>
<evidence type="ECO:0000313" key="5">
    <source>
        <dbReference type="Proteomes" id="UP000380386"/>
    </source>
</evidence>
<sequence>MKSNTTFEIIRLSKLADDKLIKSFDCGDSRLNDFFINEALNLDEENFLATNVYMQKDSIKGFYTTSASTLTITNQIHPFGPPISRETMTEFAAIKIQYFAVDLSIQNSGLGKAMMFHLLSNLLVADLLYSIGFKVVYLEALSEATDFYTALGFSYLNPWEENNPILKSSLMFINYDDLINYYYF</sequence>
<keyword evidence="1" id="KW-1277">Toxin-antitoxin system</keyword>
<dbReference type="SUPFAM" id="SSF55729">
    <property type="entry name" value="Acyl-CoA N-acyltransferases (Nat)"/>
    <property type="match status" value="1"/>
</dbReference>
<dbReference type="InterPro" id="IPR016181">
    <property type="entry name" value="Acyl_CoA_acyltransferase"/>
</dbReference>
<keyword evidence="2 4" id="KW-0808">Transferase</keyword>
<reference evidence="4 5" key="1">
    <citation type="journal article" date="2019" name="Syst. Appl. Microbiol.">
        <title>Polyphasic characterization of two novel Lactobacillus spp. isolated from blown salami packages: Description of Lactobacillus halodurans sp. nov. and Lactobacillus salsicarnum sp. nov.</title>
        <authorList>
            <person name="Schuster J.A."/>
            <person name="Klingl A."/>
            <person name="Vogel R.F."/>
            <person name="Ehrmann M.A."/>
        </authorList>
    </citation>
    <scope>NUCLEOTIDE SEQUENCE [LARGE SCALE GENOMIC DNA]</scope>
    <source>
        <strain evidence="4 5">TMW 1.2118</strain>
    </source>
</reference>
<dbReference type="EMBL" id="VDFM01000016">
    <property type="protein sequence ID" value="MQS53377.1"/>
    <property type="molecule type" value="Genomic_DNA"/>
</dbReference>
<gene>
    <name evidence="4" type="ORF">FHL02_10130</name>
</gene>
<dbReference type="PANTHER" id="PTHR36449">
    <property type="entry name" value="ACETYLTRANSFERASE-RELATED"/>
    <property type="match status" value="1"/>
</dbReference>
<name>A0A5P0ZL27_9LACO</name>
<evidence type="ECO:0000256" key="3">
    <source>
        <dbReference type="ARBA" id="ARBA00023315"/>
    </source>
</evidence>
<dbReference type="Proteomes" id="UP000380386">
    <property type="component" value="Unassembled WGS sequence"/>
</dbReference>
<accession>A0A5P0ZL27</accession>
<comment type="caution">
    <text evidence="4">The sequence shown here is derived from an EMBL/GenBank/DDBJ whole genome shotgun (WGS) entry which is preliminary data.</text>
</comment>
<keyword evidence="3" id="KW-0012">Acyltransferase</keyword>